<gene>
    <name evidence="1" type="ORF">E2C01_043303</name>
</gene>
<evidence type="ECO:0000313" key="1">
    <source>
        <dbReference type="EMBL" id="MPC49500.1"/>
    </source>
</evidence>
<protein>
    <submittedName>
        <fullName evidence="1">Uncharacterized protein</fullName>
    </submittedName>
</protein>
<organism evidence="1 2">
    <name type="scientific">Portunus trituberculatus</name>
    <name type="common">Swimming crab</name>
    <name type="synonym">Neptunus trituberculatus</name>
    <dbReference type="NCBI Taxonomy" id="210409"/>
    <lineage>
        <taxon>Eukaryota</taxon>
        <taxon>Metazoa</taxon>
        <taxon>Ecdysozoa</taxon>
        <taxon>Arthropoda</taxon>
        <taxon>Crustacea</taxon>
        <taxon>Multicrustacea</taxon>
        <taxon>Malacostraca</taxon>
        <taxon>Eumalacostraca</taxon>
        <taxon>Eucarida</taxon>
        <taxon>Decapoda</taxon>
        <taxon>Pleocyemata</taxon>
        <taxon>Brachyura</taxon>
        <taxon>Eubrachyura</taxon>
        <taxon>Portunoidea</taxon>
        <taxon>Portunidae</taxon>
        <taxon>Portuninae</taxon>
        <taxon>Portunus</taxon>
    </lineage>
</organism>
<reference evidence="1 2" key="1">
    <citation type="submission" date="2019-05" db="EMBL/GenBank/DDBJ databases">
        <title>Another draft genome of Portunus trituberculatus and its Hox gene families provides insights of decapod evolution.</title>
        <authorList>
            <person name="Jeong J.-H."/>
            <person name="Song I."/>
            <person name="Kim S."/>
            <person name="Choi T."/>
            <person name="Kim D."/>
            <person name="Ryu S."/>
            <person name="Kim W."/>
        </authorList>
    </citation>
    <scope>NUCLEOTIDE SEQUENCE [LARGE SCALE GENOMIC DNA]</scope>
    <source>
        <tissue evidence="1">Muscle</tissue>
    </source>
</reference>
<comment type="caution">
    <text evidence="1">The sequence shown here is derived from an EMBL/GenBank/DDBJ whole genome shotgun (WGS) entry which is preliminary data.</text>
</comment>
<proteinExistence type="predicted"/>
<dbReference type="EMBL" id="VSRR010008911">
    <property type="protein sequence ID" value="MPC49500.1"/>
    <property type="molecule type" value="Genomic_DNA"/>
</dbReference>
<evidence type="ECO:0000313" key="2">
    <source>
        <dbReference type="Proteomes" id="UP000324222"/>
    </source>
</evidence>
<keyword evidence="2" id="KW-1185">Reference proteome</keyword>
<dbReference type="Proteomes" id="UP000324222">
    <property type="component" value="Unassembled WGS sequence"/>
</dbReference>
<dbReference type="AlphaFoldDB" id="A0A5B7FP48"/>
<name>A0A5B7FP48_PORTR</name>
<accession>A0A5B7FP48</accession>
<sequence length="99" mass="11181">MSRWYCPEGCVVMSGYIHVVFLKAPRIDEECKKYNSSMSFRSPSSLGDGEDFVGVREYHTTHLWSIYARGDSAPRGEPVAVVSSCFYAEKLNAQVEYSL</sequence>